<gene>
    <name evidence="9" type="ORF">ACFOYW_03830</name>
</gene>
<comment type="function">
    <text evidence="7">The electron transfer flavoprotein serves as a specific electron acceptor for other dehydrogenases. It transfers the electrons to the main respiratory chain via ETF-ubiquinone oxidoreductase (ETF dehydrogenase).</text>
</comment>
<feature type="domain" description="Electron transfer flavoprotein alpha/beta-subunit N-terminal" evidence="8">
    <location>
        <begin position="23"/>
        <end position="213"/>
    </location>
</feature>
<dbReference type="InterPro" id="IPR014730">
    <property type="entry name" value="ETF_a/b_N"/>
</dbReference>
<dbReference type="SMART" id="SM00893">
    <property type="entry name" value="ETF"/>
    <property type="match status" value="1"/>
</dbReference>
<dbReference type="PANTHER" id="PTHR21294">
    <property type="entry name" value="ELECTRON TRANSFER FLAVOPROTEIN BETA-SUBUNIT"/>
    <property type="match status" value="1"/>
</dbReference>
<organism evidence="9 10">
    <name type="scientific">Gryllotalpicola reticulitermitis</name>
    <dbReference type="NCBI Taxonomy" id="1184153"/>
    <lineage>
        <taxon>Bacteria</taxon>
        <taxon>Bacillati</taxon>
        <taxon>Actinomycetota</taxon>
        <taxon>Actinomycetes</taxon>
        <taxon>Micrococcales</taxon>
        <taxon>Microbacteriaceae</taxon>
        <taxon>Gryllotalpicola</taxon>
    </lineage>
</organism>
<protein>
    <recommendedName>
        <fullName evidence="4">Electron transfer flavoprotein subunit beta</fullName>
    </recommendedName>
</protein>
<comment type="similarity">
    <text evidence="2">Belongs to the ETF beta-subunit/FixA family.</text>
</comment>
<dbReference type="InterPro" id="IPR014729">
    <property type="entry name" value="Rossmann-like_a/b/a_fold"/>
</dbReference>
<comment type="cofactor">
    <cofactor evidence="1">
        <name>FAD</name>
        <dbReference type="ChEBI" id="CHEBI:57692"/>
    </cofactor>
</comment>
<dbReference type="Proteomes" id="UP001595900">
    <property type="component" value="Unassembled WGS sequence"/>
</dbReference>
<evidence type="ECO:0000313" key="10">
    <source>
        <dbReference type="Proteomes" id="UP001595900"/>
    </source>
</evidence>
<keyword evidence="6" id="KW-0249">Electron transport</keyword>
<dbReference type="Gene3D" id="3.40.50.620">
    <property type="entry name" value="HUPs"/>
    <property type="match status" value="1"/>
</dbReference>
<evidence type="ECO:0000259" key="8">
    <source>
        <dbReference type="SMART" id="SM00893"/>
    </source>
</evidence>
<evidence type="ECO:0000256" key="6">
    <source>
        <dbReference type="ARBA" id="ARBA00022982"/>
    </source>
</evidence>
<dbReference type="PANTHER" id="PTHR21294:SF8">
    <property type="entry name" value="ELECTRON TRANSFER FLAVOPROTEIN SUBUNIT BETA"/>
    <property type="match status" value="1"/>
</dbReference>
<comment type="caution">
    <text evidence="9">The sequence shown here is derived from an EMBL/GenBank/DDBJ whole genome shotgun (WGS) entry which is preliminary data.</text>
</comment>
<evidence type="ECO:0000256" key="2">
    <source>
        <dbReference type="ARBA" id="ARBA00007557"/>
    </source>
</evidence>
<dbReference type="CDD" id="cd01714">
    <property type="entry name" value="ETF_beta"/>
    <property type="match status" value="1"/>
</dbReference>
<reference evidence="10" key="1">
    <citation type="journal article" date="2019" name="Int. J. Syst. Evol. Microbiol.">
        <title>The Global Catalogue of Microorganisms (GCM) 10K type strain sequencing project: providing services to taxonomists for standard genome sequencing and annotation.</title>
        <authorList>
            <consortium name="The Broad Institute Genomics Platform"/>
            <consortium name="The Broad Institute Genome Sequencing Center for Infectious Disease"/>
            <person name="Wu L."/>
            <person name="Ma J."/>
        </authorList>
    </citation>
    <scope>NUCLEOTIDE SEQUENCE [LARGE SCALE GENOMIC DNA]</scope>
    <source>
        <strain evidence="10">CGMCC 1.10363</strain>
    </source>
</reference>
<dbReference type="InterPro" id="IPR033948">
    <property type="entry name" value="ETF_beta_N"/>
</dbReference>
<evidence type="ECO:0000256" key="5">
    <source>
        <dbReference type="ARBA" id="ARBA00022448"/>
    </source>
</evidence>
<sequence length="258" mass="25984">MRIAVLVKQVPDTYGDRKIDLATGLVDRAASETVVDEIGERAVEAALTIKGGAEATTVTAVTMGPESAIEAVRRALAMGADDGVHIVDDGLAGADLTLTAEVLAAALKTLNADLVLAGNVSTDGAGGVLGALLAEHLGLPHATNLSSITTDGTSVRGDRVAEGGTVAVEAPLPAVASITEALPDPRLPSFKGLRDAKKKPIAVLSATELDADLAGAHAARAIVISAAARPARSAGVKIIDEGDGGIQLAEFLIKQNLA</sequence>
<dbReference type="EMBL" id="JBHSCN010000002">
    <property type="protein sequence ID" value="MFC4242493.1"/>
    <property type="molecule type" value="Genomic_DNA"/>
</dbReference>
<evidence type="ECO:0000313" key="9">
    <source>
        <dbReference type="EMBL" id="MFC4242493.1"/>
    </source>
</evidence>
<dbReference type="InterPro" id="IPR012255">
    <property type="entry name" value="ETF_b"/>
</dbReference>
<proteinExistence type="inferred from homology"/>
<dbReference type="SUPFAM" id="SSF52402">
    <property type="entry name" value="Adenine nucleotide alpha hydrolases-like"/>
    <property type="match status" value="1"/>
</dbReference>
<accession>A0ABV8Q4F2</accession>
<comment type="subunit">
    <text evidence="3">Heterodimer of an alpha and a beta subunit.</text>
</comment>
<evidence type="ECO:0000256" key="4">
    <source>
        <dbReference type="ARBA" id="ARBA00016797"/>
    </source>
</evidence>
<evidence type="ECO:0000256" key="7">
    <source>
        <dbReference type="ARBA" id="ARBA00025649"/>
    </source>
</evidence>
<dbReference type="RefSeq" id="WP_390227327.1">
    <property type="nucleotide sequence ID" value="NZ_JBHSCN010000002.1"/>
</dbReference>
<dbReference type="PIRSF" id="PIRSF000090">
    <property type="entry name" value="Beta-ETF"/>
    <property type="match status" value="1"/>
</dbReference>
<dbReference type="Pfam" id="PF01012">
    <property type="entry name" value="ETF"/>
    <property type="match status" value="1"/>
</dbReference>
<name>A0ABV8Q4F2_9MICO</name>
<keyword evidence="10" id="KW-1185">Reference proteome</keyword>
<evidence type="ECO:0000256" key="1">
    <source>
        <dbReference type="ARBA" id="ARBA00001974"/>
    </source>
</evidence>
<evidence type="ECO:0000256" key="3">
    <source>
        <dbReference type="ARBA" id="ARBA00011355"/>
    </source>
</evidence>
<keyword evidence="5" id="KW-0813">Transport</keyword>